<dbReference type="SUPFAM" id="SSF55073">
    <property type="entry name" value="Nucleotide cyclase"/>
    <property type="match status" value="1"/>
</dbReference>
<dbReference type="SMART" id="SM00091">
    <property type="entry name" value="PAS"/>
    <property type="match status" value="1"/>
</dbReference>
<dbReference type="GO" id="GO:0003824">
    <property type="term" value="F:catalytic activity"/>
    <property type="evidence" value="ECO:0007669"/>
    <property type="project" value="UniProtKB-ARBA"/>
</dbReference>
<dbReference type="PANTHER" id="PTHR44757:SF2">
    <property type="entry name" value="BIOFILM ARCHITECTURE MAINTENANCE PROTEIN MBAA"/>
    <property type="match status" value="1"/>
</dbReference>
<dbReference type="AlphaFoldDB" id="A0A840AYB3"/>
<feature type="domain" description="GGDEF" evidence="2">
    <location>
        <begin position="314"/>
        <end position="446"/>
    </location>
</feature>
<dbReference type="EMBL" id="JACIDS010000006">
    <property type="protein sequence ID" value="MBB3933465.1"/>
    <property type="molecule type" value="Genomic_DNA"/>
</dbReference>
<accession>A0A840AYB3</accession>
<dbReference type="InterPro" id="IPR029016">
    <property type="entry name" value="GAF-like_dom_sf"/>
</dbReference>
<dbReference type="InterPro" id="IPR052155">
    <property type="entry name" value="Biofilm_reg_signaling"/>
</dbReference>
<dbReference type="RefSeq" id="WP_183401114.1">
    <property type="nucleotide sequence ID" value="NZ_JACIDS010000006.1"/>
</dbReference>
<dbReference type="PANTHER" id="PTHR44757">
    <property type="entry name" value="DIGUANYLATE CYCLASE DGCP"/>
    <property type="match status" value="1"/>
</dbReference>
<organism evidence="3 4">
    <name type="scientific">Kaistia hirudinis</name>
    <dbReference type="NCBI Taxonomy" id="1293440"/>
    <lineage>
        <taxon>Bacteria</taxon>
        <taxon>Pseudomonadati</taxon>
        <taxon>Pseudomonadota</taxon>
        <taxon>Alphaproteobacteria</taxon>
        <taxon>Hyphomicrobiales</taxon>
        <taxon>Kaistiaceae</taxon>
        <taxon>Kaistia</taxon>
    </lineage>
</organism>
<gene>
    <name evidence="3" type="ORF">GGR25_004538</name>
</gene>
<dbReference type="Gene3D" id="3.30.70.270">
    <property type="match status" value="1"/>
</dbReference>
<name>A0A840AYB3_9HYPH</name>
<dbReference type="SUPFAM" id="SSF55781">
    <property type="entry name" value="GAF domain-like"/>
    <property type="match status" value="1"/>
</dbReference>
<dbReference type="InterPro" id="IPR000160">
    <property type="entry name" value="GGDEF_dom"/>
</dbReference>
<dbReference type="InterPro" id="IPR043128">
    <property type="entry name" value="Rev_trsase/Diguanyl_cyclase"/>
</dbReference>
<evidence type="ECO:0000313" key="4">
    <source>
        <dbReference type="Proteomes" id="UP000553963"/>
    </source>
</evidence>
<dbReference type="NCBIfam" id="TIGR00229">
    <property type="entry name" value="sensory_box"/>
    <property type="match status" value="1"/>
</dbReference>
<dbReference type="InterPro" id="IPR013655">
    <property type="entry name" value="PAS_fold_3"/>
</dbReference>
<evidence type="ECO:0000313" key="3">
    <source>
        <dbReference type="EMBL" id="MBB3933465.1"/>
    </source>
</evidence>
<dbReference type="NCBIfam" id="TIGR00254">
    <property type="entry name" value="GGDEF"/>
    <property type="match status" value="1"/>
</dbReference>
<dbReference type="SUPFAM" id="SSF55785">
    <property type="entry name" value="PYP-like sensor domain (PAS domain)"/>
    <property type="match status" value="1"/>
</dbReference>
<dbReference type="Gene3D" id="3.30.450.40">
    <property type="match status" value="1"/>
</dbReference>
<dbReference type="InterPro" id="IPR000014">
    <property type="entry name" value="PAS"/>
</dbReference>
<feature type="domain" description="PAS" evidence="1">
    <location>
        <begin position="155"/>
        <end position="225"/>
    </location>
</feature>
<proteinExistence type="predicted"/>
<dbReference type="CDD" id="cd01949">
    <property type="entry name" value="GGDEF"/>
    <property type="match status" value="1"/>
</dbReference>
<protein>
    <submittedName>
        <fullName evidence="3">Diguanylate cyclase (GGDEF)-like protein/PAS domain S-box-containing protein</fullName>
    </submittedName>
</protein>
<dbReference type="CDD" id="cd00130">
    <property type="entry name" value="PAS"/>
    <property type="match status" value="1"/>
</dbReference>
<sequence length="451" mass="49431">MTTARDGASQNTTGAPFIRLDLLCRTARTLFDVPVVSICEARNGQSWIDSATDIDEAAWHFACALDNRPDATGGAFAVEDARADPATAALPFVVGAPGLRFMASLPLGGGSGRIALFDARTRRLTPAEMRAFEDLAALASEMLRLDRAARKAAACEAQFRLLAETSTDTIVRGNLDGVRLYISPAVRELLGYEPEEMIGKRAIDITHPDDIGPFRAMMQEVRAGRLTVGQTEQRQRHKDGSWVWLEGHVRLTRDPVTGEPDGYVSSVRGIGRRKAIEQRLAHIATHDELTGLPNRKLFGDRLIEEIAAWRSAGRTFSLLWMDIDRFKDINDGLGHQAGDVVLQEAARRFRATLRRDDMVARLGGDEFAVIQVSAGRAEAERLAARLIETMAQPIDLPGRALAVGLSIGIAWAPECGLDPDELLAAADRALYRAKSEGRRTWRCFEPEPARG</sequence>
<keyword evidence="4" id="KW-1185">Reference proteome</keyword>
<dbReference type="PROSITE" id="PS50887">
    <property type="entry name" value="GGDEF"/>
    <property type="match status" value="1"/>
</dbReference>
<dbReference type="Gene3D" id="3.30.450.20">
    <property type="entry name" value="PAS domain"/>
    <property type="match status" value="1"/>
</dbReference>
<dbReference type="SMART" id="SM00086">
    <property type="entry name" value="PAC"/>
    <property type="match status" value="1"/>
</dbReference>
<comment type="caution">
    <text evidence="3">The sequence shown here is derived from an EMBL/GenBank/DDBJ whole genome shotgun (WGS) entry which is preliminary data.</text>
</comment>
<dbReference type="Proteomes" id="UP000553963">
    <property type="component" value="Unassembled WGS sequence"/>
</dbReference>
<dbReference type="SMART" id="SM00267">
    <property type="entry name" value="GGDEF"/>
    <property type="match status" value="1"/>
</dbReference>
<dbReference type="InterPro" id="IPR001610">
    <property type="entry name" value="PAC"/>
</dbReference>
<dbReference type="InterPro" id="IPR029787">
    <property type="entry name" value="Nucleotide_cyclase"/>
</dbReference>
<dbReference type="PROSITE" id="PS50112">
    <property type="entry name" value="PAS"/>
    <property type="match status" value="1"/>
</dbReference>
<dbReference type="FunFam" id="3.30.70.270:FF:000001">
    <property type="entry name" value="Diguanylate cyclase domain protein"/>
    <property type="match status" value="1"/>
</dbReference>
<dbReference type="Pfam" id="PF00990">
    <property type="entry name" value="GGDEF"/>
    <property type="match status" value="1"/>
</dbReference>
<evidence type="ECO:0000259" key="2">
    <source>
        <dbReference type="PROSITE" id="PS50887"/>
    </source>
</evidence>
<reference evidence="3 4" key="1">
    <citation type="submission" date="2020-08" db="EMBL/GenBank/DDBJ databases">
        <title>Genomic Encyclopedia of Type Strains, Phase IV (KMG-IV): sequencing the most valuable type-strain genomes for metagenomic binning, comparative biology and taxonomic classification.</title>
        <authorList>
            <person name="Goeker M."/>
        </authorList>
    </citation>
    <scope>NUCLEOTIDE SEQUENCE [LARGE SCALE GENOMIC DNA]</scope>
    <source>
        <strain evidence="3 4">DSM 25966</strain>
    </source>
</reference>
<evidence type="ECO:0000259" key="1">
    <source>
        <dbReference type="PROSITE" id="PS50112"/>
    </source>
</evidence>
<dbReference type="Pfam" id="PF08447">
    <property type="entry name" value="PAS_3"/>
    <property type="match status" value="1"/>
</dbReference>
<dbReference type="InterPro" id="IPR035965">
    <property type="entry name" value="PAS-like_dom_sf"/>
</dbReference>